<evidence type="ECO:0000259" key="4">
    <source>
        <dbReference type="Pfam" id="PF01212"/>
    </source>
</evidence>
<keyword evidence="6" id="KW-1185">Reference proteome</keyword>
<evidence type="ECO:0000256" key="1">
    <source>
        <dbReference type="ARBA" id="ARBA00001933"/>
    </source>
</evidence>
<dbReference type="InterPro" id="IPR015424">
    <property type="entry name" value="PyrdxlP-dep_Trfase"/>
</dbReference>
<dbReference type="HOGENOM" id="CLU_029381_0_2_1"/>
<dbReference type="InParanoid" id="H0YYR9"/>
<reference evidence="5" key="2">
    <citation type="submission" date="2025-08" db="UniProtKB">
        <authorList>
            <consortium name="Ensembl"/>
        </authorList>
    </citation>
    <scope>IDENTIFICATION</scope>
</reference>
<dbReference type="GO" id="GO:0006567">
    <property type="term" value="P:L-threonine catabolic process"/>
    <property type="evidence" value="ECO:0007669"/>
    <property type="project" value="TreeGrafter"/>
</dbReference>
<dbReference type="Proteomes" id="UP000007754">
    <property type="component" value="Chromosome 18"/>
</dbReference>
<sequence length="191" mass="20646">MNAAVAQGVEPAQIAQHYDSVSLCFSRGMGALAGAVLAGCREFVAKAWHVRKLLGRGMGQVGVLAAAAHLRLQQVEVTLHRDHNAWSFAEHTSGPLSVLGCNNTPGTAQQYQADCQHLAAPLVGHRLCAPSWYHNISARDTDLARRKLEFVARKCQEELALRLHPTPPALGEPEHSASPFVLQMCSLPSEN</sequence>
<dbReference type="GO" id="GO:0008732">
    <property type="term" value="F:L-allo-threonine aldolase activity"/>
    <property type="evidence" value="ECO:0007669"/>
    <property type="project" value="TreeGrafter"/>
</dbReference>
<dbReference type="PANTHER" id="PTHR48097">
    <property type="entry name" value="L-THREONINE ALDOLASE-RELATED"/>
    <property type="match status" value="1"/>
</dbReference>
<dbReference type="SUPFAM" id="SSF53383">
    <property type="entry name" value="PLP-dependent transferases"/>
    <property type="match status" value="1"/>
</dbReference>
<dbReference type="GO" id="GO:0006545">
    <property type="term" value="P:glycine biosynthetic process"/>
    <property type="evidence" value="ECO:0007669"/>
    <property type="project" value="TreeGrafter"/>
</dbReference>
<dbReference type="PANTHER" id="PTHR48097:SF9">
    <property type="entry name" value="L-THREONINE ALDOLASE"/>
    <property type="match status" value="1"/>
</dbReference>
<dbReference type="GeneTree" id="ENSGT00390000014681"/>
<dbReference type="Gene3D" id="3.40.640.10">
    <property type="entry name" value="Type I PLP-dependent aspartate aminotransferase-like (Major domain)"/>
    <property type="match status" value="1"/>
</dbReference>
<reference evidence="5" key="3">
    <citation type="submission" date="2025-09" db="UniProtKB">
        <authorList>
            <consortium name="Ensembl"/>
        </authorList>
    </citation>
    <scope>IDENTIFICATION</scope>
</reference>
<organism evidence="5 6">
    <name type="scientific">Taeniopygia guttata</name>
    <name type="common">Zebra finch</name>
    <name type="synonym">Poephila guttata</name>
    <dbReference type="NCBI Taxonomy" id="59729"/>
    <lineage>
        <taxon>Eukaryota</taxon>
        <taxon>Metazoa</taxon>
        <taxon>Chordata</taxon>
        <taxon>Craniata</taxon>
        <taxon>Vertebrata</taxon>
        <taxon>Euteleostomi</taxon>
        <taxon>Archelosauria</taxon>
        <taxon>Archosauria</taxon>
        <taxon>Dinosauria</taxon>
        <taxon>Saurischia</taxon>
        <taxon>Theropoda</taxon>
        <taxon>Coelurosauria</taxon>
        <taxon>Aves</taxon>
        <taxon>Neognathae</taxon>
        <taxon>Neoaves</taxon>
        <taxon>Telluraves</taxon>
        <taxon>Australaves</taxon>
        <taxon>Passeriformes</taxon>
        <taxon>Passeroidea</taxon>
        <taxon>Estrildidae</taxon>
        <taxon>Estrildinae</taxon>
        <taxon>Taeniopygia</taxon>
    </lineage>
</organism>
<dbReference type="InterPro" id="IPR015421">
    <property type="entry name" value="PyrdxlP-dep_Trfase_major"/>
</dbReference>
<dbReference type="GO" id="GO:0005829">
    <property type="term" value="C:cytosol"/>
    <property type="evidence" value="ECO:0007669"/>
    <property type="project" value="TreeGrafter"/>
</dbReference>
<comment type="similarity">
    <text evidence="2">Belongs to the threonine aldolase family.</text>
</comment>
<evidence type="ECO:0000313" key="6">
    <source>
        <dbReference type="Proteomes" id="UP000007754"/>
    </source>
</evidence>
<dbReference type="InterPro" id="IPR001597">
    <property type="entry name" value="ArAA_b-elim_lyase/Thr_aldolase"/>
</dbReference>
<keyword evidence="3" id="KW-0663">Pyridoxal phosphate</keyword>
<evidence type="ECO:0000313" key="5">
    <source>
        <dbReference type="Ensembl" id="ENSTGUP00000003448.2"/>
    </source>
</evidence>
<feature type="domain" description="Aromatic amino acid beta-eliminating lyase/threonine aldolase" evidence="4">
    <location>
        <begin position="1"/>
        <end position="85"/>
    </location>
</feature>
<accession>H0YYR9</accession>
<proteinExistence type="inferred from homology"/>
<name>H0YYR9_TAEGU</name>
<protein>
    <recommendedName>
        <fullName evidence="4">Aromatic amino acid beta-eliminating lyase/threonine aldolase domain-containing protein</fullName>
    </recommendedName>
</protein>
<dbReference type="AlphaFoldDB" id="H0YYR9"/>
<dbReference type="Ensembl" id="ENSTGUT00000003482.2">
    <property type="protein sequence ID" value="ENSTGUP00000003448.2"/>
    <property type="gene ID" value="ENSTGUG00000003348.2"/>
</dbReference>
<comment type="cofactor">
    <cofactor evidence="1">
        <name>pyridoxal 5'-phosphate</name>
        <dbReference type="ChEBI" id="CHEBI:597326"/>
    </cofactor>
</comment>
<evidence type="ECO:0000256" key="2">
    <source>
        <dbReference type="ARBA" id="ARBA00006966"/>
    </source>
</evidence>
<reference evidence="5 6" key="1">
    <citation type="journal article" date="2010" name="Nature">
        <title>The genome of a songbird.</title>
        <authorList>
            <person name="Warren W.C."/>
            <person name="Clayton D.F."/>
            <person name="Ellegren H."/>
            <person name="Arnold A.P."/>
            <person name="Hillier L.W."/>
            <person name="Kunstner A."/>
            <person name="Searle S."/>
            <person name="White S."/>
            <person name="Vilella A.J."/>
            <person name="Fairley S."/>
            <person name="Heger A."/>
            <person name="Kong L."/>
            <person name="Ponting C.P."/>
            <person name="Jarvis E.D."/>
            <person name="Mello C.V."/>
            <person name="Minx P."/>
            <person name="Lovell P."/>
            <person name="Velho T.A."/>
            <person name="Ferris M."/>
            <person name="Balakrishnan C.N."/>
            <person name="Sinha S."/>
            <person name="Blatti C."/>
            <person name="London S.E."/>
            <person name="Li Y."/>
            <person name="Lin Y.C."/>
            <person name="George J."/>
            <person name="Sweedler J."/>
            <person name="Southey B."/>
            <person name="Gunaratne P."/>
            <person name="Watson M."/>
            <person name="Nam K."/>
            <person name="Backstrom N."/>
            <person name="Smeds L."/>
            <person name="Nabholz B."/>
            <person name="Itoh Y."/>
            <person name="Whitney O."/>
            <person name="Pfenning A.R."/>
            <person name="Howard J."/>
            <person name="Volker M."/>
            <person name="Skinner B.M."/>
            <person name="Griffin D.K."/>
            <person name="Ye L."/>
            <person name="McLaren W.M."/>
            <person name="Flicek P."/>
            <person name="Quesada V."/>
            <person name="Velasco G."/>
            <person name="Lopez-Otin C."/>
            <person name="Puente X.S."/>
            <person name="Olender T."/>
            <person name="Lancet D."/>
            <person name="Smit A.F."/>
            <person name="Hubley R."/>
            <person name="Konkel M.K."/>
            <person name="Walker J.A."/>
            <person name="Batzer M.A."/>
            <person name="Gu W."/>
            <person name="Pollock D.D."/>
            <person name="Chen L."/>
            <person name="Cheng Z."/>
            <person name="Eichler E.E."/>
            <person name="Stapley J."/>
            <person name="Slate J."/>
            <person name="Ekblom R."/>
            <person name="Birkhead T."/>
            <person name="Burke T."/>
            <person name="Burt D."/>
            <person name="Scharff C."/>
            <person name="Adam I."/>
            <person name="Richard H."/>
            <person name="Sultan M."/>
            <person name="Soldatov A."/>
            <person name="Lehrach H."/>
            <person name="Edwards S.V."/>
            <person name="Yang S.P."/>
            <person name="Li X."/>
            <person name="Graves T."/>
            <person name="Fulton L."/>
            <person name="Nelson J."/>
            <person name="Chinwalla A."/>
            <person name="Hou S."/>
            <person name="Mardis E.R."/>
            <person name="Wilson R.K."/>
        </authorList>
    </citation>
    <scope>NUCLEOTIDE SEQUENCE [LARGE SCALE GENOMIC DNA]</scope>
</reference>
<dbReference type="Pfam" id="PF01212">
    <property type="entry name" value="Beta_elim_lyase"/>
    <property type="match status" value="1"/>
</dbReference>
<evidence type="ECO:0000256" key="3">
    <source>
        <dbReference type="ARBA" id="ARBA00022898"/>
    </source>
</evidence>